<feature type="compositionally biased region" description="Polar residues" evidence="1">
    <location>
        <begin position="123"/>
        <end position="132"/>
    </location>
</feature>
<sequence>MVVISMDNARFSSSVTVAIGVFSWGIKKKLFVSSRMELRQRVTEYHTSSAWIYTEIVRMIPSVPIRRIILADAKADRAWKDWHVLKTVNHVLDSPSSDEFSSHGDRTPFEESKIKVETDDTLGASSTVKNSE</sequence>
<gene>
    <name evidence="2" type="ORF">EYC84_000814</name>
</gene>
<feature type="compositionally biased region" description="Basic and acidic residues" evidence="1">
    <location>
        <begin position="100"/>
        <end position="118"/>
    </location>
</feature>
<dbReference type="EMBL" id="VICG01000008">
    <property type="protein sequence ID" value="KAA8569144.1"/>
    <property type="molecule type" value="Genomic_DNA"/>
</dbReference>
<evidence type="ECO:0000313" key="3">
    <source>
        <dbReference type="Proteomes" id="UP000322873"/>
    </source>
</evidence>
<protein>
    <submittedName>
        <fullName evidence="2">Uncharacterized protein</fullName>
    </submittedName>
</protein>
<comment type="caution">
    <text evidence="2">The sequence shown here is derived from an EMBL/GenBank/DDBJ whole genome shotgun (WGS) entry which is preliminary data.</text>
</comment>
<dbReference type="AlphaFoldDB" id="A0A5M9JI63"/>
<evidence type="ECO:0000256" key="1">
    <source>
        <dbReference type="SAM" id="MobiDB-lite"/>
    </source>
</evidence>
<accession>A0A5M9JI63</accession>
<dbReference type="Proteomes" id="UP000322873">
    <property type="component" value="Unassembled WGS sequence"/>
</dbReference>
<proteinExistence type="predicted"/>
<evidence type="ECO:0000313" key="2">
    <source>
        <dbReference type="EMBL" id="KAA8569144.1"/>
    </source>
</evidence>
<keyword evidence="3" id="KW-1185">Reference proteome</keyword>
<reference evidence="2 3" key="1">
    <citation type="submission" date="2019-06" db="EMBL/GenBank/DDBJ databases">
        <title>Genome Sequence of the Brown Rot Fungal Pathogen Monilinia fructicola.</title>
        <authorList>
            <person name="De Miccolis Angelini R.M."/>
            <person name="Landi L."/>
            <person name="Abate D."/>
            <person name="Pollastro S."/>
            <person name="Romanazzi G."/>
            <person name="Faretra F."/>
        </authorList>
    </citation>
    <scope>NUCLEOTIDE SEQUENCE [LARGE SCALE GENOMIC DNA]</scope>
    <source>
        <strain evidence="2 3">Mfrc123</strain>
    </source>
</reference>
<organism evidence="2 3">
    <name type="scientific">Monilinia fructicola</name>
    <name type="common">Brown rot fungus</name>
    <name type="synonym">Ciboria fructicola</name>
    <dbReference type="NCBI Taxonomy" id="38448"/>
    <lineage>
        <taxon>Eukaryota</taxon>
        <taxon>Fungi</taxon>
        <taxon>Dikarya</taxon>
        <taxon>Ascomycota</taxon>
        <taxon>Pezizomycotina</taxon>
        <taxon>Leotiomycetes</taxon>
        <taxon>Helotiales</taxon>
        <taxon>Sclerotiniaceae</taxon>
        <taxon>Monilinia</taxon>
    </lineage>
</organism>
<feature type="region of interest" description="Disordered" evidence="1">
    <location>
        <begin position="93"/>
        <end position="132"/>
    </location>
</feature>
<name>A0A5M9JI63_MONFR</name>